<comment type="subcellular location">
    <subcellularLocation>
        <location evidence="1">Cytoplasm</location>
        <location evidence="1">Cytoskeleton</location>
        <location evidence="1">Cilium axoneme</location>
    </subcellularLocation>
</comment>
<dbReference type="STRING" id="307507.A0A2V0PEG1"/>
<dbReference type="InterPro" id="IPR001611">
    <property type="entry name" value="Leu-rich_rpt"/>
</dbReference>
<evidence type="ECO:0000256" key="2">
    <source>
        <dbReference type="ARBA" id="ARBA00022468"/>
    </source>
</evidence>
<evidence type="ECO:0000256" key="5">
    <source>
        <dbReference type="SAM" id="MobiDB-lite"/>
    </source>
</evidence>
<proteinExistence type="predicted"/>
<evidence type="ECO:0000256" key="1">
    <source>
        <dbReference type="ARBA" id="ARBA00004430"/>
    </source>
</evidence>
<evidence type="ECO:0000313" key="7">
    <source>
        <dbReference type="Proteomes" id="UP000247498"/>
    </source>
</evidence>
<reference evidence="6 7" key="1">
    <citation type="journal article" date="2018" name="Sci. Rep.">
        <title>Raphidocelis subcapitata (=Pseudokirchneriella subcapitata) provides an insight into genome evolution and environmental adaptations in the Sphaeropleales.</title>
        <authorList>
            <person name="Suzuki S."/>
            <person name="Yamaguchi H."/>
            <person name="Nakajima N."/>
            <person name="Kawachi M."/>
        </authorList>
    </citation>
    <scope>NUCLEOTIDE SEQUENCE [LARGE SCALE GENOMIC DNA]</scope>
    <source>
        <strain evidence="6 7">NIES-35</strain>
    </source>
</reference>
<protein>
    <submittedName>
        <fullName evidence="6">Uncharacterized protein</fullName>
    </submittedName>
</protein>
<feature type="region of interest" description="Disordered" evidence="5">
    <location>
        <begin position="129"/>
        <end position="217"/>
    </location>
</feature>
<evidence type="ECO:0000256" key="3">
    <source>
        <dbReference type="ARBA" id="ARBA00022614"/>
    </source>
</evidence>
<comment type="caution">
    <text evidence="6">The sequence shown here is derived from an EMBL/GenBank/DDBJ whole genome shotgun (WGS) entry which is preliminary data.</text>
</comment>
<feature type="compositionally biased region" description="Low complexity" evidence="5">
    <location>
        <begin position="273"/>
        <end position="296"/>
    </location>
</feature>
<keyword evidence="3" id="KW-0433">Leucine-rich repeat</keyword>
<keyword evidence="4" id="KW-0677">Repeat</keyword>
<feature type="compositionally biased region" description="Low complexity" evidence="5">
    <location>
        <begin position="139"/>
        <end position="163"/>
    </location>
</feature>
<organism evidence="6 7">
    <name type="scientific">Raphidocelis subcapitata</name>
    <dbReference type="NCBI Taxonomy" id="307507"/>
    <lineage>
        <taxon>Eukaryota</taxon>
        <taxon>Viridiplantae</taxon>
        <taxon>Chlorophyta</taxon>
        <taxon>core chlorophytes</taxon>
        <taxon>Chlorophyceae</taxon>
        <taxon>CS clade</taxon>
        <taxon>Sphaeropleales</taxon>
        <taxon>Selenastraceae</taxon>
        <taxon>Raphidocelis</taxon>
    </lineage>
</organism>
<dbReference type="GO" id="GO:0005930">
    <property type="term" value="C:axoneme"/>
    <property type="evidence" value="ECO:0007669"/>
    <property type="project" value="UniProtKB-SubCell"/>
</dbReference>
<dbReference type="Gene3D" id="3.80.10.10">
    <property type="entry name" value="Ribonuclease Inhibitor"/>
    <property type="match status" value="2"/>
</dbReference>
<keyword evidence="7" id="KW-1185">Reference proteome</keyword>
<dbReference type="GO" id="GO:0048471">
    <property type="term" value="C:perinuclear region of cytoplasm"/>
    <property type="evidence" value="ECO:0007669"/>
    <property type="project" value="TreeGrafter"/>
</dbReference>
<dbReference type="SUPFAM" id="SSF52047">
    <property type="entry name" value="RNI-like"/>
    <property type="match status" value="1"/>
</dbReference>
<feature type="region of interest" description="Disordered" evidence="5">
    <location>
        <begin position="271"/>
        <end position="300"/>
    </location>
</feature>
<keyword evidence="2" id="KW-0343">GTPase activation</keyword>
<accession>A0A2V0PEG1</accession>
<dbReference type="Proteomes" id="UP000247498">
    <property type="component" value="Unassembled WGS sequence"/>
</dbReference>
<name>A0A2V0PEG1_9CHLO</name>
<dbReference type="GO" id="GO:0005096">
    <property type="term" value="F:GTPase activator activity"/>
    <property type="evidence" value="ECO:0007669"/>
    <property type="project" value="UniProtKB-KW"/>
</dbReference>
<dbReference type="GO" id="GO:0005829">
    <property type="term" value="C:cytosol"/>
    <property type="evidence" value="ECO:0007669"/>
    <property type="project" value="TreeGrafter"/>
</dbReference>
<feature type="compositionally biased region" description="Basic residues" evidence="5">
    <location>
        <begin position="549"/>
        <end position="562"/>
    </location>
</feature>
<dbReference type="InterPro" id="IPR027038">
    <property type="entry name" value="RanGap"/>
</dbReference>
<dbReference type="InterPro" id="IPR032675">
    <property type="entry name" value="LRR_dom_sf"/>
</dbReference>
<dbReference type="SMART" id="SM00368">
    <property type="entry name" value="LRR_RI"/>
    <property type="match status" value="6"/>
</dbReference>
<feature type="compositionally biased region" description="Low complexity" evidence="5">
    <location>
        <begin position="178"/>
        <end position="191"/>
    </location>
</feature>
<dbReference type="InParanoid" id="A0A2V0PEG1"/>
<feature type="region of interest" description="Disordered" evidence="5">
    <location>
        <begin position="549"/>
        <end position="571"/>
    </location>
</feature>
<dbReference type="GO" id="GO:0006913">
    <property type="term" value="P:nucleocytoplasmic transport"/>
    <property type="evidence" value="ECO:0007669"/>
    <property type="project" value="TreeGrafter"/>
</dbReference>
<dbReference type="GO" id="GO:0005634">
    <property type="term" value="C:nucleus"/>
    <property type="evidence" value="ECO:0007669"/>
    <property type="project" value="TreeGrafter"/>
</dbReference>
<evidence type="ECO:0000256" key="4">
    <source>
        <dbReference type="ARBA" id="ARBA00022737"/>
    </source>
</evidence>
<feature type="compositionally biased region" description="Gly residues" evidence="5">
    <location>
        <begin position="164"/>
        <end position="177"/>
    </location>
</feature>
<gene>
    <name evidence="6" type="ORF">Rsub_09075</name>
</gene>
<dbReference type="PANTHER" id="PTHR24113">
    <property type="entry name" value="RAN GTPASE-ACTIVATING PROTEIN 1"/>
    <property type="match status" value="1"/>
</dbReference>
<dbReference type="GO" id="GO:0031267">
    <property type="term" value="F:small GTPase binding"/>
    <property type="evidence" value="ECO:0007669"/>
    <property type="project" value="TreeGrafter"/>
</dbReference>
<sequence>MSKKPSPKAKAEALAQLSQLKAFEAVFRSSCQLQGAPPYRPLVRAVQEAIADGGATRVETVALEGPSVDAAVVRAVAEALAGYGGARRLLLTGCRLGDGGLAAVAALLRASGGPWWRGARLEALEIRETAEEGPPSQPPAAAGAAPAPGAAGLSAPATADGSAASGGGGSGSGGGGDAAVAAATAEGAAGPQRDSTAPPRASGSIASSTGGGKAASPDAAAFPIQLCIAAAAVRDRSPGPGELPPAVGRLRTPLQLRGTCMRAALLAAGHGCPQQQPQQQPQPQQPQQQQQQQVPQHPRPCFGGTAIKDLALALGVTALPLTTLVLDFTRLGDEAAELLAPGLQRCGALKVLSLRGCGLGAAGARAIAVALTPPLAVAHNGSAGSGAAAAAGHHSRFRPPALTLGIGAADGAAGAAAAEGAEAAGPWRGPALTSLSLSHNPGIGGLGLLSINAMLRHSPSLEALGLADVGLTGDDAIALSGLASALLAGCPAIAELDLRFNQLGDRGVSLLLPLPPARPTLVALRVTAHIGRGLARQLVTLLAANAPARAKKGGKGKGKSKGKAAAARAPR</sequence>
<dbReference type="AlphaFoldDB" id="A0A2V0PEG1"/>
<evidence type="ECO:0000313" key="6">
    <source>
        <dbReference type="EMBL" id="GBF96280.1"/>
    </source>
</evidence>
<dbReference type="EMBL" id="BDRX01000077">
    <property type="protein sequence ID" value="GBF96280.1"/>
    <property type="molecule type" value="Genomic_DNA"/>
</dbReference>
<dbReference type="Pfam" id="PF13516">
    <property type="entry name" value="LRR_6"/>
    <property type="match status" value="3"/>
</dbReference>
<dbReference type="PANTHER" id="PTHR24113:SF12">
    <property type="entry name" value="RAN GTPASE-ACTIVATING PROTEIN 1"/>
    <property type="match status" value="1"/>
</dbReference>